<gene>
    <name evidence="22" type="ORF">Din_008447</name>
</gene>
<dbReference type="Pfam" id="PF00069">
    <property type="entry name" value="Pkinase"/>
    <property type="match status" value="1"/>
</dbReference>
<dbReference type="GO" id="GO:0004674">
    <property type="term" value="F:protein serine/threonine kinase activity"/>
    <property type="evidence" value="ECO:0007669"/>
    <property type="project" value="UniProtKB-KW"/>
</dbReference>
<evidence type="ECO:0000256" key="15">
    <source>
        <dbReference type="ARBA" id="ARBA00047951"/>
    </source>
</evidence>
<evidence type="ECO:0000256" key="16">
    <source>
        <dbReference type="PROSITE-ProRule" id="PRU00076"/>
    </source>
</evidence>
<dbReference type="PROSITE" id="PS50026">
    <property type="entry name" value="EGF_3"/>
    <property type="match status" value="1"/>
</dbReference>
<proteinExistence type="predicted"/>
<evidence type="ECO:0000256" key="8">
    <source>
        <dbReference type="ARBA" id="ARBA00022741"/>
    </source>
</evidence>
<evidence type="ECO:0000256" key="5">
    <source>
        <dbReference type="ARBA" id="ARBA00022692"/>
    </source>
</evidence>
<protein>
    <submittedName>
        <fullName evidence="22">Putative wall-associated receptor kinase-like 16</fullName>
        <ecNumber evidence="22">2.7.11.1</ecNumber>
    </submittedName>
</protein>
<keyword evidence="10 17" id="KW-0067">ATP-binding</keyword>
<dbReference type="InterPro" id="IPR011009">
    <property type="entry name" value="Kinase-like_dom_sf"/>
</dbReference>
<keyword evidence="8 17" id="KW-0547">Nucleotide-binding</keyword>
<dbReference type="InterPro" id="IPR025287">
    <property type="entry name" value="WAK_GUB"/>
</dbReference>
<dbReference type="Pfam" id="PF07645">
    <property type="entry name" value="EGF_CA"/>
    <property type="match status" value="1"/>
</dbReference>
<dbReference type="PROSITE" id="PS00107">
    <property type="entry name" value="PROTEIN_KINASE_ATP"/>
    <property type="match status" value="1"/>
</dbReference>
<evidence type="ECO:0000256" key="12">
    <source>
        <dbReference type="ARBA" id="ARBA00023136"/>
    </source>
</evidence>
<keyword evidence="11 18" id="KW-1133">Transmembrane helix</keyword>
<dbReference type="Gene3D" id="2.10.25.10">
    <property type="entry name" value="Laminin"/>
    <property type="match status" value="1"/>
</dbReference>
<dbReference type="InterPro" id="IPR000742">
    <property type="entry name" value="EGF"/>
</dbReference>
<keyword evidence="4 22" id="KW-0808">Transferase</keyword>
<feature type="signal peptide" evidence="19">
    <location>
        <begin position="1"/>
        <end position="25"/>
    </location>
</feature>
<feature type="chain" id="PRO_5022995351" evidence="19">
    <location>
        <begin position="26"/>
        <end position="485"/>
    </location>
</feature>
<keyword evidence="12 18" id="KW-0472">Membrane</keyword>
<comment type="subcellular location">
    <subcellularLocation>
        <location evidence="1">Membrane</location>
        <topology evidence="1">Single-pass type I membrane protein</topology>
    </subcellularLocation>
</comment>
<dbReference type="PANTHER" id="PTHR33491">
    <property type="entry name" value="OSJNBA0016N04.9 PROTEIN"/>
    <property type="match status" value="1"/>
</dbReference>
<feature type="domain" description="EGF-like" evidence="21">
    <location>
        <begin position="288"/>
        <end position="320"/>
    </location>
</feature>
<evidence type="ECO:0000256" key="14">
    <source>
        <dbReference type="ARBA" id="ARBA00047558"/>
    </source>
</evidence>
<dbReference type="SUPFAM" id="SSF56112">
    <property type="entry name" value="Protein kinase-like (PK-like)"/>
    <property type="match status" value="1"/>
</dbReference>
<evidence type="ECO:0000256" key="13">
    <source>
        <dbReference type="ARBA" id="ARBA00023157"/>
    </source>
</evidence>
<dbReference type="InterPro" id="IPR049883">
    <property type="entry name" value="NOTCH1_EGF-like"/>
</dbReference>
<evidence type="ECO:0000256" key="6">
    <source>
        <dbReference type="ARBA" id="ARBA00022729"/>
    </source>
</evidence>
<dbReference type="InterPro" id="IPR018097">
    <property type="entry name" value="EGF_Ca-bd_CS"/>
</dbReference>
<evidence type="ECO:0000256" key="18">
    <source>
        <dbReference type="SAM" id="Phobius"/>
    </source>
</evidence>
<dbReference type="FunFam" id="2.10.25.10:FF:000628">
    <property type="entry name" value="Wall-associated receptor kinase 2"/>
    <property type="match status" value="1"/>
</dbReference>
<evidence type="ECO:0000259" key="20">
    <source>
        <dbReference type="PROSITE" id="PS50011"/>
    </source>
</evidence>
<dbReference type="PROSITE" id="PS00010">
    <property type="entry name" value="ASX_HYDROXYL"/>
    <property type="match status" value="1"/>
</dbReference>
<dbReference type="AlphaFoldDB" id="A0A5B6Z6A8"/>
<evidence type="ECO:0000259" key="21">
    <source>
        <dbReference type="PROSITE" id="PS50026"/>
    </source>
</evidence>
<dbReference type="InterPro" id="IPR000152">
    <property type="entry name" value="EGF-type_Asp/Asn_hydroxyl_site"/>
</dbReference>
<keyword evidence="13 16" id="KW-1015">Disulfide bond</keyword>
<dbReference type="InterPro" id="IPR000719">
    <property type="entry name" value="Prot_kinase_dom"/>
</dbReference>
<accession>A0A5B6Z6A8</accession>
<evidence type="ECO:0000256" key="17">
    <source>
        <dbReference type="PROSITE-ProRule" id="PRU10141"/>
    </source>
</evidence>
<keyword evidence="7" id="KW-0677">Repeat</keyword>
<evidence type="ECO:0000256" key="1">
    <source>
        <dbReference type="ARBA" id="ARBA00004479"/>
    </source>
</evidence>
<keyword evidence="3 16" id="KW-0245">EGF-like domain</keyword>
<dbReference type="GO" id="GO:0030247">
    <property type="term" value="F:polysaccharide binding"/>
    <property type="evidence" value="ECO:0007669"/>
    <property type="project" value="InterPro"/>
</dbReference>
<evidence type="ECO:0000256" key="10">
    <source>
        <dbReference type="ARBA" id="ARBA00022840"/>
    </source>
</evidence>
<dbReference type="Pfam" id="PF13947">
    <property type="entry name" value="GUB_WAK_bind"/>
    <property type="match status" value="1"/>
</dbReference>
<keyword evidence="5 18" id="KW-0812">Transmembrane</keyword>
<evidence type="ECO:0000256" key="11">
    <source>
        <dbReference type="ARBA" id="ARBA00022989"/>
    </source>
</evidence>
<feature type="domain" description="Protein kinase" evidence="20">
    <location>
        <begin position="414"/>
        <end position="485"/>
    </location>
</feature>
<dbReference type="PROSITE" id="PS50011">
    <property type="entry name" value="PROTEIN_KINASE_DOM"/>
    <property type="match status" value="1"/>
</dbReference>
<feature type="disulfide bond" evidence="16">
    <location>
        <begin position="292"/>
        <end position="302"/>
    </location>
</feature>
<dbReference type="GO" id="GO:0106310">
    <property type="term" value="F:protein serine kinase activity"/>
    <property type="evidence" value="ECO:0007669"/>
    <property type="project" value="RHEA"/>
</dbReference>
<keyword evidence="9 22" id="KW-0418">Kinase</keyword>
<evidence type="ECO:0000256" key="2">
    <source>
        <dbReference type="ARBA" id="ARBA00022527"/>
    </source>
</evidence>
<dbReference type="CDD" id="cd00054">
    <property type="entry name" value="EGF_CA"/>
    <property type="match status" value="1"/>
</dbReference>
<comment type="catalytic activity">
    <reaction evidence="15">
        <text>L-threonyl-[protein] + ATP = O-phospho-L-threonyl-[protein] + ADP + H(+)</text>
        <dbReference type="Rhea" id="RHEA:46608"/>
        <dbReference type="Rhea" id="RHEA-COMP:11060"/>
        <dbReference type="Rhea" id="RHEA-COMP:11605"/>
        <dbReference type="ChEBI" id="CHEBI:15378"/>
        <dbReference type="ChEBI" id="CHEBI:30013"/>
        <dbReference type="ChEBI" id="CHEBI:30616"/>
        <dbReference type="ChEBI" id="CHEBI:61977"/>
        <dbReference type="ChEBI" id="CHEBI:456216"/>
    </reaction>
</comment>
<feature type="binding site" evidence="17">
    <location>
        <position position="443"/>
    </location>
    <ligand>
        <name>ATP</name>
        <dbReference type="ChEBI" id="CHEBI:30616"/>
    </ligand>
</feature>
<dbReference type="EMBL" id="GHES01008447">
    <property type="protein sequence ID" value="MPA39006.1"/>
    <property type="molecule type" value="Transcribed_RNA"/>
</dbReference>
<dbReference type="GO" id="GO:0005524">
    <property type="term" value="F:ATP binding"/>
    <property type="evidence" value="ECO:0007669"/>
    <property type="project" value="UniProtKB-UniRule"/>
</dbReference>
<dbReference type="EC" id="2.7.11.1" evidence="22"/>
<sequence>MKKTMALLGMLLIAILSSRTTVATSQPKPGCPASCGDLTIPFPFGTSDGCYLDDSFLLTCNNTYNPPKTFLGESNIQVFDISLDGQMRVTSFIARNCYNESGSLVRHDVAWLRLSRFFISSTRNKFTAVGCDTVAVIGGSEGQKYASGCVAYCDRIGSVANDSCLGAGCCQTSIPPGARDYSVEISSISNHTNVSDFNPCGYAFVVEEEAFSFSSLDLMAFTKWTSIHLVLDWAVGNETCEEAVKNSSSYACQDVNSECYNSTNGPGYRCNCSSGYEGNPYLMGGCQDIDECETLKPCNGTCKNLPGNFSCSCPEGSEGDGKKDGTGCRLKGQSRSSTLLNVALGISISLLALIMGSSWIYWIVKKKRLRKLRENFFQQNGGIMFQQQLLRHEASVETARIFTTEDLKKATNNYDESRVIGQGGYGTVYKGVLPDNRVVAIKKSKISDQSQIEQFINEVIILSQINHRNVVKLLGCCLELQNWFL</sequence>
<dbReference type="GO" id="GO:0016020">
    <property type="term" value="C:membrane"/>
    <property type="evidence" value="ECO:0007669"/>
    <property type="project" value="UniProtKB-SubCell"/>
</dbReference>
<dbReference type="InterPro" id="IPR017441">
    <property type="entry name" value="Protein_kinase_ATP_BS"/>
</dbReference>
<keyword evidence="22" id="KW-0675">Receptor</keyword>
<dbReference type="SUPFAM" id="SSF57196">
    <property type="entry name" value="EGF/Laminin"/>
    <property type="match status" value="1"/>
</dbReference>
<feature type="transmembrane region" description="Helical" evidence="18">
    <location>
        <begin position="339"/>
        <end position="364"/>
    </location>
</feature>
<evidence type="ECO:0000256" key="4">
    <source>
        <dbReference type="ARBA" id="ARBA00022679"/>
    </source>
</evidence>
<comment type="caution">
    <text evidence="16">Lacks conserved residue(s) required for the propagation of feature annotation.</text>
</comment>
<dbReference type="FunFam" id="3.30.200.20:FF:000043">
    <property type="entry name" value="Wall-associated receptor kinase 2"/>
    <property type="match status" value="1"/>
</dbReference>
<dbReference type="Gene3D" id="3.30.200.20">
    <property type="entry name" value="Phosphorylase Kinase, domain 1"/>
    <property type="match status" value="1"/>
</dbReference>
<name>A0A5B6Z6A8_DAVIN</name>
<evidence type="ECO:0000256" key="9">
    <source>
        <dbReference type="ARBA" id="ARBA00022777"/>
    </source>
</evidence>
<evidence type="ECO:0000256" key="7">
    <source>
        <dbReference type="ARBA" id="ARBA00022737"/>
    </source>
</evidence>
<organism evidence="22">
    <name type="scientific">Davidia involucrata</name>
    <name type="common">Dove tree</name>
    <dbReference type="NCBI Taxonomy" id="16924"/>
    <lineage>
        <taxon>Eukaryota</taxon>
        <taxon>Viridiplantae</taxon>
        <taxon>Streptophyta</taxon>
        <taxon>Embryophyta</taxon>
        <taxon>Tracheophyta</taxon>
        <taxon>Spermatophyta</taxon>
        <taxon>Magnoliopsida</taxon>
        <taxon>eudicotyledons</taxon>
        <taxon>Gunneridae</taxon>
        <taxon>Pentapetalae</taxon>
        <taxon>asterids</taxon>
        <taxon>Cornales</taxon>
        <taxon>Nyssaceae</taxon>
        <taxon>Davidia</taxon>
    </lineage>
</organism>
<keyword evidence="6 19" id="KW-0732">Signal</keyword>
<dbReference type="FunFam" id="2.10.25.10:FF:000038">
    <property type="entry name" value="Fibrillin 2"/>
    <property type="match status" value="1"/>
</dbReference>
<comment type="catalytic activity">
    <reaction evidence="14">
        <text>L-seryl-[protein] + ATP = O-phospho-L-seryl-[protein] + ADP + H(+)</text>
        <dbReference type="Rhea" id="RHEA:17989"/>
        <dbReference type="Rhea" id="RHEA-COMP:9863"/>
        <dbReference type="Rhea" id="RHEA-COMP:11604"/>
        <dbReference type="ChEBI" id="CHEBI:15378"/>
        <dbReference type="ChEBI" id="CHEBI:29999"/>
        <dbReference type="ChEBI" id="CHEBI:30616"/>
        <dbReference type="ChEBI" id="CHEBI:83421"/>
        <dbReference type="ChEBI" id="CHEBI:456216"/>
    </reaction>
</comment>
<evidence type="ECO:0000256" key="3">
    <source>
        <dbReference type="ARBA" id="ARBA00022536"/>
    </source>
</evidence>
<evidence type="ECO:0000256" key="19">
    <source>
        <dbReference type="SAM" id="SignalP"/>
    </source>
</evidence>
<dbReference type="InterPro" id="IPR001881">
    <property type="entry name" value="EGF-like_Ca-bd_dom"/>
</dbReference>
<dbReference type="PROSITE" id="PS01187">
    <property type="entry name" value="EGF_CA"/>
    <property type="match status" value="1"/>
</dbReference>
<reference evidence="22" key="1">
    <citation type="submission" date="2019-08" db="EMBL/GenBank/DDBJ databases">
        <title>Reference gene set and small RNA set construction with multiple tissues from Davidia involucrata Baill.</title>
        <authorList>
            <person name="Yang H."/>
            <person name="Zhou C."/>
            <person name="Li G."/>
            <person name="Wang J."/>
            <person name="Gao P."/>
            <person name="Wang M."/>
            <person name="Wang R."/>
            <person name="Zhao Y."/>
        </authorList>
    </citation>
    <scope>NUCLEOTIDE SEQUENCE</scope>
    <source>
        <tissue evidence="22">Mixed with DoveR01_LX</tissue>
    </source>
</reference>
<keyword evidence="2" id="KW-0723">Serine/threonine-protein kinase</keyword>
<dbReference type="SMART" id="SM00179">
    <property type="entry name" value="EGF_CA"/>
    <property type="match status" value="1"/>
</dbReference>
<evidence type="ECO:0000313" key="22">
    <source>
        <dbReference type="EMBL" id="MPA39006.1"/>
    </source>
</evidence>
<dbReference type="GO" id="GO:0005509">
    <property type="term" value="F:calcium ion binding"/>
    <property type="evidence" value="ECO:0007669"/>
    <property type="project" value="InterPro"/>
</dbReference>
<dbReference type="SMART" id="SM00181">
    <property type="entry name" value="EGF"/>
    <property type="match status" value="2"/>
</dbReference>